<dbReference type="Proteomes" id="UP000887566">
    <property type="component" value="Unplaced"/>
</dbReference>
<protein>
    <submittedName>
        <fullName evidence="2">Large ribosomal subunit protein bL35m</fullName>
    </submittedName>
</protein>
<dbReference type="GO" id="GO:0005739">
    <property type="term" value="C:mitochondrion"/>
    <property type="evidence" value="ECO:0007669"/>
    <property type="project" value="UniProtKB-SubCell"/>
</dbReference>
<keyword evidence="1" id="KW-1185">Reference proteome</keyword>
<dbReference type="PANTHER" id="PTHR15909:SF0">
    <property type="entry name" value="LARGE RIBOSOMAL SUBUNIT PROTEIN BL35M"/>
    <property type="match status" value="1"/>
</dbReference>
<evidence type="ECO:0000313" key="1">
    <source>
        <dbReference type="Proteomes" id="UP000887566"/>
    </source>
</evidence>
<name>A0A914X9Z8_9BILA</name>
<dbReference type="GO" id="GO:0005840">
    <property type="term" value="C:ribosome"/>
    <property type="evidence" value="ECO:0007669"/>
    <property type="project" value="UniProtKB-KW"/>
</dbReference>
<dbReference type="InterPro" id="IPR019338">
    <property type="entry name" value="Ribosomal_bL35m"/>
</dbReference>
<dbReference type="WBParaSite" id="PSAMB.scaffold7191size8070.g29739.t1">
    <property type="protein sequence ID" value="PSAMB.scaffold7191size8070.g29739.t1"/>
    <property type="gene ID" value="PSAMB.scaffold7191size8070.g29739"/>
</dbReference>
<accession>A0A914X9Z8</accession>
<dbReference type="GO" id="GO:1990904">
    <property type="term" value="C:ribonucleoprotein complex"/>
    <property type="evidence" value="ECO:0007669"/>
    <property type="project" value="UniProtKB-KW"/>
</dbReference>
<dbReference type="PANTHER" id="PTHR15909">
    <property type="entry name" value="39S RIBOSOMAL PROTEIN L35, MITOCHONDRIAL"/>
    <property type="match status" value="1"/>
</dbReference>
<sequence length="168" mass="20019">MSLLNKVSHLIRSSSVGCVPQCAAFAVQQQQCRGIARIPHWENHIRFDPAVGRKRPSQDVLDRFRRLNNGLWVRAVPGKHTKRYRKTEIWQATSEYYVTCTKEECWMLDKMMTPYWLRQRHYADDPYANYHVRHGIKSPRVDYKGELTRERPKVLIEDSVSEQHFYDR</sequence>
<organism evidence="1 2">
    <name type="scientific">Plectus sambesii</name>
    <dbReference type="NCBI Taxonomy" id="2011161"/>
    <lineage>
        <taxon>Eukaryota</taxon>
        <taxon>Metazoa</taxon>
        <taxon>Ecdysozoa</taxon>
        <taxon>Nematoda</taxon>
        <taxon>Chromadorea</taxon>
        <taxon>Plectida</taxon>
        <taxon>Plectina</taxon>
        <taxon>Plectoidea</taxon>
        <taxon>Plectidae</taxon>
        <taxon>Plectus</taxon>
    </lineage>
</organism>
<reference evidence="2" key="1">
    <citation type="submission" date="2022-11" db="UniProtKB">
        <authorList>
            <consortium name="WormBaseParasite"/>
        </authorList>
    </citation>
    <scope>IDENTIFICATION</scope>
</reference>
<dbReference type="AlphaFoldDB" id="A0A914X9Z8"/>
<proteinExistence type="predicted"/>
<evidence type="ECO:0000313" key="2">
    <source>
        <dbReference type="WBParaSite" id="PSAMB.scaffold7191size8070.g29739.t1"/>
    </source>
</evidence>